<dbReference type="EMBL" id="BAAAMR010000179">
    <property type="protein sequence ID" value="GAA2169718.1"/>
    <property type="molecule type" value="Genomic_DNA"/>
</dbReference>
<sequence length="116" mass="12603">MASLRGIRAYLAEKGTALVTSSFLRRCGRARTAVGPDGAELRVSVLAEERDEVARTQTTLLRYERHHGADRSVVERPWVLHWYSRSGFQALAAAAGLTGTAVTDATEPQSPPARPT</sequence>
<organism evidence="1 2">
    <name type="scientific">Actinomadura napierensis</name>
    <dbReference type="NCBI Taxonomy" id="267854"/>
    <lineage>
        <taxon>Bacteria</taxon>
        <taxon>Bacillati</taxon>
        <taxon>Actinomycetota</taxon>
        <taxon>Actinomycetes</taxon>
        <taxon>Streptosporangiales</taxon>
        <taxon>Thermomonosporaceae</taxon>
        <taxon>Actinomadura</taxon>
    </lineage>
</organism>
<keyword evidence="2" id="KW-1185">Reference proteome</keyword>
<accession>A0ABP5M7P2</accession>
<dbReference type="Proteomes" id="UP001501020">
    <property type="component" value="Unassembled WGS sequence"/>
</dbReference>
<evidence type="ECO:0000313" key="2">
    <source>
        <dbReference type="Proteomes" id="UP001501020"/>
    </source>
</evidence>
<protein>
    <submittedName>
        <fullName evidence="1">Uncharacterized protein</fullName>
    </submittedName>
</protein>
<reference evidence="2" key="1">
    <citation type="journal article" date="2019" name="Int. J. Syst. Evol. Microbiol.">
        <title>The Global Catalogue of Microorganisms (GCM) 10K type strain sequencing project: providing services to taxonomists for standard genome sequencing and annotation.</title>
        <authorList>
            <consortium name="The Broad Institute Genomics Platform"/>
            <consortium name="The Broad Institute Genome Sequencing Center for Infectious Disease"/>
            <person name="Wu L."/>
            <person name="Ma J."/>
        </authorList>
    </citation>
    <scope>NUCLEOTIDE SEQUENCE [LARGE SCALE GENOMIC DNA]</scope>
    <source>
        <strain evidence="2">JCM 13850</strain>
    </source>
</reference>
<name>A0ABP5M7P2_9ACTN</name>
<evidence type="ECO:0000313" key="1">
    <source>
        <dbReference type="EMBL" id="GAA2169718.1"/>
    </source>
</evidence>
<proteinExistence type="predicted"/>
<comment type="caution">
    <text evidence="1">The sequence shown here is derived from an EMBL/GenBank/DDBJ whole genome shotgun (WGS) entry which is preliminary data.</text>
</comment>
<gene>
    <name evidence="1" type="ORF">GCM10009727_93010</name>
</gene>